<dbReference type="EMBL" id="JAAFYZ010000259">
    <property type="protein sequence ID" value="MBS2553497.1"/>
    <property type="molecule type" value="Genomic_DNA"/>
</dbReference>
<comment type="caution">
    <text evidence="9">The sequence shown here is derived from an EMBL/GenBank/DDBJ whole genome shotgun (WGS) entry which is preliminary data.</text>
</comment>
<dbReference type="InterPro" id="IPR036286">
    <property type="entry name" value="LexA/Signal_pep-like_sf"/>
</dbReference>
<dbReference type="RefSeq" id="WP_212020123.1">
    <property type="nucleotide sequence ID" value="NZ_JAAFYZ010000259.1"/>
</dbReference>
<dbReference type="CDD" id="cd06530">
    <property type="entry name" value="S26_SPase_I"/>
    <property type="match status" value="1"/>
</dbReference>
<keyword evidence="5 6" id="KW-0378">Hydrolase</keyword>
<evidence type="ECO:0000313" key="9">
    <source>
        <dbReference type="EMBL" id="MBS2553497.1"/>
    </source>
</evidence>
<comment type="catalytic activity">
    <reaction evidence="1 6">
        <text>Cleavage of hydrophobic, N-terminal signal or leader sequences from secreted and periplasmic proteins.</text>
        <dbReference type="EC" id="3.4.21.89"/>
    </reaction>
</comment>
<evidence type="ECO:0000259" key="8">
    <source>
        <dbReference type="Pfam" id="PF10502"/>
    </source>
</evidence>
<sequence>MAATDPGAAVGSQPPEPPFGDGYGRSGGGDGFGAEHGYAAQQGYGAQPGYGSEQGYGEQAYGEHGFGAEQGYGAQNGFGTGNGYDPVADLGPTADPAVTGAVGADDETEPAAVPSRGGGRRAAKQVKRRRIPAWLEILGYVVVSLALTSLIKTFLVQMYYIPSPSMEPTTYKGDRVFVDKLSSWFGGAPAQGQVIVFHDPDNWLESTTGSTGAINLPDVLAAVGILPDQHDDLLIKRIIGVGGDTIECKTQNGPVYRNGVALSESYIMNGPTNGMPCYNGIYKVTVPKGYLWVLGDNREHSGDSSWNYLKKGGNAGFVPTKNVVGHVVGVVSWLRDDHPAGS</sequence>
<dbReference type="NCBIfam" id="TIGR02227">
    <property type="entry name" value="sigpep_I_bact"/>
    <property type="match status" value="1"/>
</dbReference>
<dbReference type="PRINTS" id="PR00727">
    <property type="entry name" value="LEADERPTASE"/>
</dbReference>
<dbReference type="Proteomes" id="UP000730482">
    <property type="component" value="Unassembled WGS sequence"/>
</dbReference>
<protein>
    <recommendedName>
        <fullName evidence="4 6">Signal peptidase I</fullName>
        <ecNumber evidence="4 6">3.4.21.89</ecNumber>
    </recommendedName>
</protein>
<reference evidence="9 10" key="1">
    <citation type="submission" date="2020-02" db="EMBL/GenBank/DDBJ databases">
        <title>Acidophilic actinobacteria isolated from forest soil.</title>
        <authorList>
            <person name="Golinska P."/>
        </authorList>
    </citation>
    <scope>NUCLEOTIDE SEQUENCE [LARGE SCALE GENOMIC DNA]</scope>
    <source>
        <strain evidence="9 10">NL8</strain>
    </source>
</reference>
<feature type="transmembrane region" description="Helical" evidence="6">
    <location>
        <begin position="137"/>
        <end position="160"/>
    </location>
</feature>
<dbReference type="Gene3D" id="2.10.109.10">
    <property type="entry name" value="Umud Fragment, subunit A"/>
    <property type="match status" value="1"/>
</dbReference>
<keyword evidence="6" id="KW-0812">Transmembrane</keyword>
<gene>
    <name evidence="9" type="primary">lepB</name>
    <name evidence="9" type="ORF">KGQ19_42255</name>
</gene>
<dbReference type="InterPro" id="IPR019758">
    <property type="entry name" value="Pept_S26A_signal_pept_1_CS"/>
</dbReference>
<feature type="region of interest" description="Disordered" evidence="7">
    <location>
        <begin position="1"/>
        <end position="63"/>
    </location>
</feature>
<keyword evidence="6" id="KW-0645">Protease</keyword>
<dbReference type="EC" id="3.4.21.89" evidence="4 6"/>
<dbReference type="InterPro" id="IPR000223">
    <property type="entry name" value="Pept_S26A_signal_pept_1"/>
</dbReference>
<evidence type="ECO:0000256" key="5">
    <source>
        <dbReference type="ARBA" id="ARBA00022801"/>
    </source>
</evidence>
<dbReference type="Pfam" id="PF10502">
    <property type="entry name" value="Peptidase_S26"/>
    <property type="match status" value="1"/>
</dbReference>
<feature type="compositionally biased region" description="Gly residues" evidence="7">
    <location>
        <begin position="21"/>
        <end position="34"/>
    </location>
</feature>
<proteinExistence type="inferred from homology"/>
<evidence type="ECO:0000256" key="3">
    <source>
        <dbReference type="ARBA" id="ARBA00009370"/>
    </source>
</evidence>
<comment type="similarity">
    <text evidence="3 6">Belongs to the peptidase S26 family.</text>
</comment>
<evidence type="ECO:0000256" key="4">
    <source>
        <dbReference type="ARBA" id="ARBA00013208"/>
    </source>
</evidence>
<comment type="subcellular location">
    <subcellularLocation>
        <location evidence="2">Cell membrane</location>
        <topology evidence="2">Single-pass type II membrane protein</topology>
    </subcellularLocation>
    <subcellularLocation>
        <location evidence="6">Membrane</location>
        <topology evidence="6">Single-pass type II membrane protein</topology>
    </subcellularLocation>
</comment>
<dbReference type="PANTHER" id="PTHR43390:SF1">
    <property type="entry name" value="CHLOROPLAST PROCESSING PEPTIDASE"/>
    <property type="match status" value="1"/>
</dbReference>
<organism evidence="9 10">
    <name type="scientific">Catenulispora pinistramenti</name>
    <dbReference type="NCBI Taxonomy" id="2705254"/>
    <lineage>
        <taxon>Bacteria</taxon>
        <taxon>Bacillati</taxon>
        <taxon>Actinomycetota</taxon>
        <taxon>Actinomycetes</taxon>
        <taxon>Catenulisporales</taxon>
        <taxon>Catenulisporaceae</taxon>
        <taxon>Catenulispora</taxon>
    </lineage>
</organism>
<evidence type="ECO:0000256" key="7">
    <source>
        <dbReference type="SAM" id="MobiDB-lite"/>
    </source>
</evidence>
<feature type="region of interest" description="Disordered" evidence="7">
    <location>
        <begin position="100"/>
        <end position="121"/>
    </location>
</feature>
<dbReference type="PROSITE" id="PS00761">
    <property type="entry name" value="SPASE_I_3"/>
    <property type="match status" value="1"/>
</dbReference>
<accession>A0ABS5L561</accession>
<keyword evidence="6" id="KW-0472">Membrane</keyword>
<dbReference type="GO" id="GO:0009003">
    <property type="term" value="F:signal peptidase activity"/>
    <property type="evidence" value="ECO:0007669"/>
    <property type="project" value="UniProtKB-EC"/>
</dbReference>
<name>A0ABS5L561_9ACTN</name>
<feature type="domain" description="Peptidase S26" evidence="8">
    <location>
        <begin position="136"/>
        <end position="330"/>
    </location>
</feature>
<evidence type="ECO:0000313" key="10">
    <source>
        <dbReference type="Proteomes" id="UP000730482"/>
    </source>
</evidence>
<evidence type="ECO:0000256" key="2">
    <source>
        <dbReference type="ARBA" id="ARBA00004401"/>
    </source>
</evidence>
<dbReference type="SUPFAM" id="SSF51306">
    <property type="entry name" value="LexA/Signal peptidase"/>
    <property type="match status" value="1"/>
</dbReference>
<dbReference type="PANTHER" id="PTHR43390">
    <property type="entry name" value="SIGNAL PEPTIDASE I"/>
    <property type="match status" value="1"/>
</dbReference>
<dbReference type="InterPro" id="IPR019533">
    <property type="entry name" value="Peptidase_S26"/>
</dbReference>
<keyword evidence="6" id="KW-1133">Transmembrane helix</keyword>
<keyword evidence="10" id="KW-1185">Reference proteome</keyword>
<evidence type="ECO:0000256" key="6">
    <source>
        <dbReference type="RuleBase" id="RU362042"/>
    </source>
</evidence>
<evidence type="ECO:0000256" key="1">
    <source>
        <dbReference type="ARBA" id="ARBA00000677"/>
    </source>
</evidence>